<dbReference type="GeneID" id="68918867"/>
<dbReference type="EMBL" id="HE600961">
    <property type="protein sequence ID" value="CAS00221.1"/>
    <property type="molecule type" value="Genomic_DNA"/>
</dbReference>
<dbReference type="Proteomes" id="UP000008549">
    <property type="component" value="Unassembled WGS sequence"/>
</dbReference>
<sequence length="177" mass="20701">MVSTIPAEFRTQYMNQRVKGWEVFICTISNMLKRKGVKITKHRDRSAHQGVPPFMLKIQAILIACNHHLKECNDWFDSSHLIMNDKIAIYRKSRSYVAQSAAERIINVYNEELSVLQKLMSGSDRIPILRENLQKMRNSYTTIMELKESMETIARIAQKENKPRGVESWKHIEKLIP</sequence>
<proteinExistence type="predicted"/>
<reference evidence="1 2" key="1">
    <citation type="journal article" date="2003" name="PLoS Biol.">
        <title>The genome sequence of Caenorhabditis briggsae: a platform for comparative genomics.</title>
        <authorList>
            <person name="Stein L.D."/>
            <person name="Bao Z."/>
            <person name="Blasiar D."/>
            <person name="Blumenthal T."/>
            <person name="Brent M.R."/>
            <person name="Chen N."/>
            <person name="Chinwalla A."/>
            <person name="Clarke L."/>
            <person name="Clee C."/>
            <person name="Coghlan A."/>
            <person name="Coulson A."/>
            <person name="D'Eustachio P."/>
            <person name="Fitch D.H."/>
            <person name="Fulton L.A."/>
            <person name="Fulton R.E."/>
            <person name="Griffiths-Jones S."/>
            <person name="Harris T.W."/>
            <person name="Hillier L.W."/>
            <person name="Kamath R."/>
            <person name="Kuwabara P.E."/>
            <person name="Mardis E.R."/>
            <person name="Marra M.A."/>
            <person name="Miner T.L."/>
            <person name="Minx P."/>
            <person name="Mullikin J.C."/>
            <person name="Plumb R.W."/>
            <person name="Rogers J."/>
            <person name="Schein J.E."/>
            <person name="Sohrmann M."/>
            <person name="Spieth J."/>
            <person name="Stajich J.E."/>
            <person name="Wei C."/>
            <person name="Willey D."/>
            <person name="Wilson R.K."/>
            <person name="Durbin R."/>
            <person name="Waterston R.H."/>
        </authorList>
    </citation>
    <scope>NUCLEOTIDE SEQUENCE [LARGE SCALE GENOMIC DNA]</scope>
    <source>
        <strain evidence="1 2">AF16</strain>
    </source>
</reference>
<evidence type="ECO:0000313" key="2">
    <source>
        <dbReference type="Proteomes" id="UP000008549"/>
    </source>
</evidence>
<dbReference type="WormBase" id="CBG27414">
    <property type="protein sequence ID" value="CBP33173"/>
    <property type="gene ID" value="WBGene00088828"/>
</dbReference>
<dbReference type="KEGG" id="cbr:CBG_27414"/>
<evidence type="ECO:0000313" key="3">
    <source>
        <dbReference type="WormBase" id="CBG27414"/>
    </source>
</evidence>
<dbReference type="AlphaFoldDB" id="B6IJZ1"/>
<organism evidence="1 2">
    <name type="scientific">Caenorhabditis briggsae</name>
    <dbReference type="NCBI Taxonomy" id="6238"/>
    <lineage>
        <taxon>Eukaryota</taxon>
        <taxon>Metazoa</taxon>
        <taxon>Ecdysozoa</taxon>
        <taxon>Nematoda</taxon>
        <taxon>Chromadorea</taxon>
        <taxon>Rhabditida</taxon>
        <taxon>Rhabditina</taxon>
        <taxon>Rhabditomorpha</taxon>
        <taxon>Rhabditoidea</taxon>
        <taxon>Rhabditidae</taxon>
        <taxon>Peloderinae</taxon>
        <taxon>Caenorhabditis</taxon>
    </lineage>
</organism>
<dbReference type="InParanoid" id="B6IJZ1"/>
<gene>
    <name evidence="1 3" type="ORF">CBG27414</name>
    <name evidence="1" type="ORF">CBG_27414</name>
</gene>
<evidence type="ECO:0000313" key="1">
    <source>
        <dbReference type="EMBL" id="CAS00221.1"/>
    </source>
</evidence>
<dbReference type="CTD" id="68918867"/>
<keyword evidence="2" id="KW-1185">Reference proteome</keyword>
<dbReference type="RefSeq" id="XP_045099781.1">
    <property type="nucleotide sequence ID" value="XM_045238800.1"/>
</dbReference>
<reference evidence="1 2" key="2">
    <citation type="journal article" date="2011" name="PLoS Genet.">
        <title>Caenorhabditis briggsae recombinant inbred line genotypes reveal inter-strain incompatibility and the evolution of recombination.</title>
        <authorList>
            <person name="Ross J.A."/>
            <person name="Koboldt D.C."/>
            <person name="Staisch J.E."/>
            <person name="Chamberlin H.M."/>
            <person name="Gupta B.P."/>
            <person name="Miller R.D."/>
            <person name="Baird S.E."/>
            <person name="Haag E.S."/>
        </authorList>
    </citation>
    <scope>NUCLEOTIDE SEQUENCE [LARGE SCALE GENOMIC DNA]</scope>
    <source>
        <strain evidence="1 2">AF16</strain>
    </source>
</reference>
<name>B6IJZ1_CAEBR</name>
<dbReference type="HOGENOM" id="CLU_1519208_0_0_1"/>
<accession>B6IJZ1</accession>
<protein>
    <submittedName>
        <fullName evidence="1">Protein CBG27414</fullName>
    </submittedName>
</protein>